<comment type="caution">
    <text evidence="3">The sequence shown here is derived from an EMBL/GenBank/DDBJ whole genome shotgun (WGS) entry which is preliminary data.</text>
</comment>
<dbReference type="EMBL" id="JACATE010000004">
    <property type="protein sequence ID" value="NWJ28470.1"/>
    <property type="molecule type" value="Genomic_DNA"/>
</dbReference>
<dbReference type="Proteomes" id="UP000547822">
    <property type="component" value="Unassembled WGS sequence"/>
</dbReference>
<reference evidence="3" key="2">
    <citation type="submission" date="2020-06" db="EMBL/GenBank/DDBJ databases">
        <authorList>
            <person name="Wang Y."/>
        </authorList>
    </citation>
    <scope>NUCLEOTIDE SEQUENCE</scope>
    <source>
        <strain evidence="7">D1a</strain>
        <strain evidence="2">L14</strain>
        <strain evidence="4">L15a</strain>
        <strain evidence="8">L19a</strain>
        <strain evidence="3">T1L11</strain>
        <strain evidence="6">T1L9</strain>
        <strain evidence="5">T3L1</strain>
    </source>
</reference>
<evidence type="ECO:0000313" key="13">
    <source>
        <dbReference type="Proteomes" id="UP000563820"/>
    </source>
</evidence>
<dbReference type="EMBL" id="JACATI010000001">
    <property type="protein sequence ID" value="NWJ19569.1"/>
    <property type="molecule type" value="Genomic_DNA"/>
</dbReference>
<dbReference type="EMBL" id="JACATJ010000001">
    <property type="protein sequence ID" value="NWK08426.1"/>
    <property type="molecule type" value="Genomic_DNA"/>
</dbReference>
<organism evidence="3 13">
    <name type="scientific">Marine Group I thaumarchaeote</name>
    <dbReference type="NCBI Taxonomy" id="2511932"/>
    <lineage>
        <taxon>Archaea</taxon>
        <taxon>Nitrososphaerota</taxon>
        <taxon>Marine Group I</taxon>
    </lineage>
</organism>
<dbReference type="Proteomes" id="UP000575480">
    <property type="component" value="Unassembled WGS sequence"/>
</dbReference>
<dbReference type="Proteomes" id="UP000549797">
    <property type="component" value="Unassembled WGS sequence"/>
</dbReference>
<evidence type="ECO:0000313" key="11">
    <source>
        <dbReference type="Proteomes" id="UP000547822"/>
    </source>
</evidence>
<dbReference type="Proteomes" id="UP000520052">
    <property type="component" value="Unassembled WGS sequence"/>
</dbReference>
<evidence type="ECO:0000313" key="4">
    <source>
        <dbReference type="EMBL" id="NWJ56862.1"/>
    </source>
</evidence>
<evidence type="ECO:0000313" key="12">
    <source>
        <dbReference type="Proteomes" id="UP000549797"/>
    </source>
</evidence>
<protein>
    <submittedName>
        <fullName evidence="3">Uncharacterized protein</fullName>
    </submittedName>
</protein>
<dbReference type="EMBL" id="JACATC010000004">
    <property type="protein sequence ID" value="NWJ83865.1"/>
    <property type="molecule type" value="Genomic_DNA"/>
</dbReference>
<evidence type="ECO:0000313" key="3">
    <source>
        <dbReference type="EMBL" id="NWJ28470.1"/>
    </source>
</evidence>
<evidence type="ECO:0000313" key="6">
    <source>
        <dbReference type="EMBL" id="NWK00407.1"/>
    </source>
</evidence>
<keyword evidence="1" id="KW-1133">Transmembrane helix</keyword>
<keyword evidence="1" id="KW-0812">Transmembrane</keyword>
<evidence type="ECO:0000313" key="7">
    <source>
        <dbReference type="EMBL" id="NWK08426.1"/>
    </source>
</evidence>
<dbReference type="Proteomes" id="UP000587702">
    <property type="component" value="Unassembled WGS sequence"/>
</dbReference>
<evidence type="ECO:0000313" key="9">
    <source>
        <dbReference type="Proteomes" id="UP000520052"/>
    </source>
</evidence>
<dbReference type="EMBL" id="JACATG010000001">
    <property type="protein sequence ID" value="NWK13308.1"/>
    <property type="molecule type" value="Genomic_DNA"/>
</dbReference>
<sequence length="71" mass="8373">MSHRPDSNRKLSMKTRLIFIAIMFVIINLVFYFGFDSSDESESLIEIDDRNLLNFEKNPEMEKEMTISINP</sequence>
<dbReference type="AlphaFoldDB" id="A0A7K4MIN0"/>
<dbReference type="Proteomes" id="UP000535457">
    <property type="component" value="Unassembled WGS sequence"/>
</dbReference>
<keyword evidence="1" id="KW-0472">Membrane</keyword>
<dbReference type="EMBL" id="JACATD010000001">
    <property type="protein sequence ID" value="NWK00407.1"/>
    <property type="molecule type" value="Genomic_DNA"/>
</dbReference>
<evidence type="ECO:0000313" key="2">
    <source>
        <dbReference type="EMBL" id="NWJ19569.1"/>
    </source>
</evidence>
<gene>
    <name evidence="6" type="ORF">HX840_00585</name>
    <name evidence="3" type="ORF">HX848_03645</name>
    <name evidence="7" type="ORF">HX852_01300</name>
    <name evidence="8" type="ORF">HX853_01520</name>
    <name evidence="5" type="ORF">HX854_03940</name>
    <name evidence="4" type="ORF">HX858_03770</name>
    <name evidence="2" type="ORF">HX860_00565</name>
</gene>
<evidence type="ECO:0000313" key="15">
    <source>
        <dbReference type="Proteomes" id="UP000587702"/>
    </source>
</evidence>
<reference evidence="9 10" key="1">
    <citation type="journal article" date="2019" name="Environ. Microbiol.">
        <title>Genomics insights into ecotype formation of ammonia-oxidizing archaea in the deep ocean.</title>
        <authorList>
            <person name="Wang Y."/>
            <person name="Huang J.M."/>
            <person name="Cui G.J."/>
            <person name="Nunoura T."/>
            <person name="Takaki Y."/>
            <person name="Li W.L."/>
            <person name="Li J."/>
            <person name="Gao Z.M."/>
            <person name="Takai K."/>
            <person name="Zhang A.Q."/>
            <person name="Stepanauskas R."/>
        </authorList>
    </citation>
    <scope>NUCLEOTIDE SEQUENCE [LARGE SCALE GENOMIC DNA]</scope>
    <source>
        <strain evidence="7 12">D1a</strain>
        <strain evidence="2 15">L14</strain>
        <strain evidence="4 14">L15a</strain>
        <strain evidence="8 10">L19a</strain>
        <strain evidence="3 13">T1L11</strain>
        <strain evidence="6 11">T1L9</strain>
        <strain evidence="5 9">T3L1</strain>
    </source>
</reference>
<evidence type="ECO:0000313" key="8">
    <source>
        <dbReference type="EMBL" id="NWK13308.1"/>
    </source>
</evidence>
<evidence type="ECO:0000313" key="14">
    <source>
        <dbReference type="Proteomes" id="UP000575480"/>
    </source>
</evidence>
<name>A0A7K4MIN0_9ARCH</name>
<dbReference type="Proteomes" id="UP000563820">
    <property type="component" value="Unassembled WGS sequence"/>
</dbReference>
<evidence type="ECO:0000313" key="5">
    <source>
        <dbReference type="EMBL" id="NWJ83865.1"/>
    </source>
</evidence>
<accession>A0A7K4MIN0</accession>
<feature type="transmembrane region" description="Helical" evidence="1">
    <location>
        <begin position="17"/>
        <end position="35"/>
    </location>
</feature>
<evidence type="ECO:0000313" key="10">
    <source>
        <dbReference type="Proteomes" id="UP000535457"/>
    </source>
</evidence>
<evidence type="ECO:0000256" key="1">
    <source>
        <dbReference type="SAM" id="Phobius"/>
    </source>
</evidence>
<proteinExistence type="predicted"/>
<dbReference type="EMBL" id="JACATH010000002">
    <property type="protein sequence ID" value="NWJ56862.1"/>
    <property type="molecule type" value="Genomic_DNA"/>
</dbReference>